<accession>A0A1J4KBP1</accession>
<proteinExistence type="predicted"/>
<dbReference type="GO" id="GO:0005737">
    <property type="term" value="C:cytoplasm"/>
    <property type="evidence" value="ECO:0007669"/>
    <property type="project" value="UniProtKB-SubCell"/>
</dbReference>
<dbReference type="InterPro" id="IPR051241">
    <property type="entry name" value="DZIP_RILPL"/>
</dbReference>
<dbReference type="PANTHER" id="PTHR21502:SF3">
    <property type="entry name" value="CILIUM ASSEMBLY PROTEIN DZIP1L"/>
    <property type="match status" value="1"/>
</dbReference>
<dbReference type="PANTHER" id="PTHR21502">
    <property type="entry name" value="ZINC FINGER PROTEIN DZIP1"/>
    <property type="match status" value="1"/>
</dbReference>
<protein>
    <recommendedName>
        <fullName evidence="3">Cilium assembly protein DZIP1 N-terminal domain-containing protein</fullName>
    </recommendedName>
</protein>
<dbReference type="InterPro" id="IPR032714">
    <property type="entry name" value="DZIP1_N"/>
</dbReference>
<evidence type="ECO:0000256" key="1">
    <source>
        <dbReference type="ARBA" id="ARBA00023054"/>
    </source>
</evidence>
<dbReference type="VEuPathDB" id="TrichDB:TRFO_05338"/>
<evidence type="ECO:0000259" key="3">
    <source>
        <dbReference type="Pfam" id="PF13815"/>
    </source>
</evidence>
<dbReference type="Proteomes" id="UP000179807">
    <property type="component" value="Unassembled WGS sequence"/>
</dbReference>
<feature type="coiled-coil region" evidence="2">
    <location>
        <begin position="147"/>
        <end position="202"/>
    </location>
</feature>
<dbReference type="RefSeq" id="XP_068360244.1">
    <property type="nucleotide sequence ID" value="XM_068492431.1"/>
</dbReference>
<dbReference type="GO" id="GO:0008270">
    <property type="term" value="F:zinc ion binding"/>
    <property type="evidence" value="ECO:0007669"/>
    <property type="project" value="UniProtKB-KW"/>
</dbReference>
<dbReference type="OrthoDB" id="421095at2759"/>
<sequence>MQSFAATSQPYISDQQPPTSQYYQQQPIYVQVPYLQPIQIPQQGPIDDRWVWVPRSERMKWDLAESIDVDEIVRKGDLNAMKFYLEAFVNANITEEDSKRFGSKGALNLFLLMQLGVDYLLTQFHNYTINSIMSQTVQTTQADTQLINQYQQNIEAAKNAISQRDAAIFRLRQQIAQLYDEKAEYKKTIKKLKTKVRNEKEYIKVTKKPKKYKYRDEPGAISTLREFQDLEKLQNEISKQSSTTATPLSTNVMSPIIHSDLLSEGEIDINGLTHNGTLRKPNTNSSIDFYHS</sequence>
<feature type="domain" description="Cilium assembly protein DZIP1 N-terminal" evidence="3">
    <location>
        <begin position="52"/>
        <end position="155"/>
    </location>
</feature>
<comment type="caution">
    <text evidence="4">The sequence shown here is derived from an EMBL/GenBank/DDBJ whole genome shotgun (WGS) entry which is preliminary data.</text>
</comment>
<dbReference type="GeneID" id="94827135"/>
<dbReference type="EMBL" id="MLAK01000705">
    <property type="protein sequence ID" value="OHT07108.1"/>
    <property type="molecule type" value="Genomic_DNA"/>
</dbReference>
<name>A0A1J4KBP1_9EUKA</name>
<evidence type="ECO:0000313" key="4">
    <source>
        <dbReference type="EMBL" id="OHT07108.1"/>
    </source>
</evidence>
<evidence type="ECO:0000313" key="5">
    <source>
        <dbReference type="Proteomes" id="UP000179807"/>
    </source>
</evidence>
<reference evidence="4" key="1">
    <citation type="submission" date="2016-10" db="EMBL/GenBank/DDBJ databases">
        <authorList>
            <person name="Benchimol M."/>
            <person name="Almeida L.G."/>
            <person name="Vasconcelos A.T."/>
            <person name="Perreira-Neves A."/>
            <person name="Rosa I.A."/>
            <person name="Tasca T."/>
            <person name="Bogo M.R."/>
            <person name="de Souza W."/>
        </authorList>
    </citation>
    <scope>NUCLEOTIDE SEQUENCE [LARGE SCALE GENOMIC DNA]</scope>
    <source>
        <strain evidence="4">K</strain>
    </source>
</reference>
<evidence type="ECO:0000256" key="2">
    <source>
        <dbReference type="SAM" id="Coils"/>
    </source>
</evidence>
<organism evidence="4 5">
    <name type="scientific">Tritrichomonas foetus</name>
    <dbReference type="NCBI Taxonomy" id="1144522"/>
    <lineage>
        <taxon>Eukaryota</taxon>
        <taxon>Metamonada</taxon>
        <taxon>Parabasalia</taxon>
        <taxon>Tritrichomonadida</taxon>
        <taxon>Tritrichomonadidae</taxon>
        <taxon>Tritrichomonas</taxon>
    </lineage>
</organism>
<dbReference type="AlphaFoldDB" id="A0A1J4KBP1"/>
<keyword evidence="1 2" id="KW-0175">Coiled coil</keyword>
<gene>
    <name evidence="4" type="ORF">TRFO_05338</name>
</gene>
<keyword evidence="5" id="KW-1185">Reference proteome</keyword>
<dbReference type="Pfam" id="PF13815">
    <property type="entry name" value="Dzip-like_N"/>
    <property type="match status" value="1"/>
</dbReference>